<name>A0ABX8ZKT2_9SPHN</name>
<feature type="transmembrane region" description="Helical" evidence="1">
    <location>
        <begin position="20"/>
        <end position="41"/>
    </location>
</feature>
<evidence type="ECO:0000256" key="1">
    <source>
        <dbReference type="SAM" id="Phobius"/>
    </source>
</evidence>
<dbReference type="RefSeq" id="WP_221423664.1">
    <property type="nucleotide sequence ID" value="NZ_CP081297.1"/>
</dbReference>
<keyword evidence="1" id="KW-0812">Transmembrane</keyword>
<keyword evidence="1" id="KW-0472">Membrane</keyword>
<sequence length="109" mass="12051">MIADINQWFLSLGAEYGVNPYIFGGIYVGAIPFFLASIAWLVKRARAGRSTVVPTLCAGFCFVSAYIYLAIAGRNIPAWVWIFLAALIVYGAWSTIRDTRRKIAAPDED</sequence>
<accession>A0ABX8ZKT2</accession>
<feature type="transmembrane region" description="Helical" evidence="1">
    <location>
        <begin position="53"/>
        <end position="72"/>
    </location>
</feature>
<evidence type="ECO:0000313" key="2">
    <source>
        <dbReference type="EMBL" id="QZD88132.1"/>
    </source>
</evidence>
<organism evidence="2 3">
    <name type="scientific">Qipengyuania psychrotolerans</name>
    <dbReference type="NCBI Taxonomy" id="2867238"/>
    <lineage>
        <taxon>Bacteria</taxon>
        <taxon>Pseudomonadati</taxon>
        <taxon>Pseudomonadota</taxon>
        <taxon>Alphaproteobacteria</taxon>
        <taxon>Sphingomonadales</taxon>
        <taxon>Erythrobacteraceae</taxon>
        <taxon>Qipengyuania</taxon>
    </lineage>
</organism>
<proteinExistence type="predicted"/>
<keyword evidence="1" id="KW-1133">Transmembrane helix</keyword>
<dbReference type="EMBL" id="CP081297">
    <property type="protein sequence ID" value="QZD88132.1"/>
    <property type="molecule type" value="Genomic_DNA"/>
</dbReference>
<keyword evidence="3" id="KW-1185">Reference proteome</keyword>
<reference evidence="2 3" key="1">
    <citation type="submission" date="2021-08" db="EMBL/GenBank/DDBJ databases">
        <title>Comparative Genomics Analysis of the Genus Qipengyuania Reveals Extensive Genetic Diversity and Metabolic Versatility, Including the Description of Fifteen Novel Species.</title>
        <authorList>
            <person name="Liu Y."/>
        </authorList>
    </citation>
    <scope>NUCLEOTIDE SEQUENCE [LARGE SCALE GENOMIC DNA]</scope>
    <source>
        <strain evidence="2 3">1XM2-8</strain>
    </source>
</reference>
<dbReference type="Proteomes" id="UP000824280">
    <property type="component" value="Chromosome"/>
</dbReference>
<protein>
    <submittedName>
        <fullName evidence="2">Uncharacterized protein</fullName>
    </submittedName>
</protein>
<evidence type="ECO:0000313" key="3">
    <source>
        <dbReference type="Proteomes" id="UP000824280"/>
    </source>
</evidence>
<gene>
    <name evidence="2" type="ORF">K3166_05520</name>
</gene>
<feature type="transmembrane region" description="Helical" evidence="1">
    <location>
        <begin position="78"/>
        <end position="96"/>
    </location>
</feature>